<organism evidence="3 4">
    <name type="scientific">Treponema primitia (strain ATCC BAA-887 / DSM 12427 / ZAS-2)</name>
    <dbReference type="NCBI Taxonomy" id="545694"/>
    <lineage>
        <taxon>Bacteria</taxon>
        <taxon>Pseudomonadati</taxon>
        <taxon>Spirochaetota</taxon>
        <taxon>Spirochaetia</taxon>
        <taxon>Spirochaetales</taxon>
        <taxon>Treponemataceae</taxon>
        <taxon>Treponema</taxon>
    </lineage>
</organism>
<keyword evidence="3" id="KW-0239">DNA-directed DNA polymerase</keyword>
<gene>
    <name evidence="3" type="ordered locus">TREPR_0903</name>
</gene>
<keyword evidence="3" id="KW-0808">Transferase</keyword>
<dbReference type="Gene3D" id="3.40.1170.60">
    <property type="match status" value="1"/>
</dbReference>
<dbReference type="InterPro" id="IPR043128">
    <property type="entry name" value="Rev_trsase/Diguanyl_cyclase"/>
</dbReference>
<evidence type="ECO:0000313" key="3">
    <source>
        <dbReference type="EMBL" id="AEF83673.1"/>
    </source>
</evidence>
<dbReference type="GO" id="GO:0042276">
    <property type="term" value="P:error-prone translesion synthesis"/>
    <property type="evidence" value="ECO:0007669"/>
    <property type="project" value="TreeGrafter"/>
</dbReference>
<dbReference type="EMBL" id="CP001843">
    <property type="protein sequence ID" value="AEF83673.1"/>
    <property type="molecule type" value="Genomic_DNA"/>
</dbReference>
<dbReference type="Gene3D" id="1.10.150.20">
    <property type="entry name" value="5' to 3' exonuclease, C-terminal subdomain"/>
    <property type="match status" value="1"/>
</dbReference>
<dbReference type="eggNOG" id="COG0389">
    <property type="taxonomic scope" value="Bacteria"/>
</dbReference>
<dbReference type="Proteomes" id="UP000009223">
    <property type="component" value="Chromosome"/>
</dbReference>
<dbReference type="HOGENOM" id="CLU_012348_1_3_12"/>
<dbReference type="Pfam" id="PF11799">
    <property type="entry name" value="IMS_C"/>
    <property type="match status" value="1"/>
</dbReference>
<dbReference type="STRING" id="545694.TREPR_0903"/>
<keyword evidence="4" id="KW-1185">Reference proteome</keyword>
<dbReference type="OrthoDB" id="9808813at2"/>
<dbReference type="Gene3D" id="3.30.70.270">
    <property type="match status" value="1"/>
</dbReference>
<dbReference type="SUPFAM" id="SSF56672">
    <property type="entry name" value="DNA/RNA polymerases"/>
    <property type="match status" value="1"/>
</dbReference>
<proteinExistence type="inferred from homology"/>
<sequence>MGNINRAVCHLNIIGFRAAVAAQKDGALRGRPFVVAGATGGRALVLDLSPEALREGISPGMALAVAERLVRDLPVLAPDPASYAAMNRELEKIASVYAPIYENDQFGNLYLDLTGTARLFGPAADCASRILREMLERVGIRPAAAVAGNKLVGKIATRTIRPMGLIQIQAGGEPDFLIHQDLCLLPGMGPSLLRTAAVTGLREIGELACLSDGEAIALFGKHGRRLRDTARGIDDSPVVAAFLGERRIEKHLELAEDTLDFDVIRGGLMLLAETGGIEMRGQKWGAGAVALGIVYADGVRVEGQEKLRRLCVTDRDIAGAAERVYLKAVVRRLRVRSITLTLGDLRPLGWSPDLFEIAEDTKQRKLQEAADKVRNKYGLAMLTTGTVLVASRRGPALALPVGSNA</sequence>
<dbReference type="GO" id="GO:0006281">
    <property type="term" value="P:DNA repair"/>
    <property type="evidence" value="ECO:0007669"/>
    <property type="project" value="InterPro"/>
</dbReference>
<dbReference type="InterPro" id="IPR050116">
    <property type="entry name" value="DNA_polymerase-Y"/>
</dbReference>
<dbReference type="GO" id="GO:0009432">
    <property type="term" value="P:SOS response"/>
    <property type="evidence" value="ECO:0007669"/>
    <property type="project" value="TreeGrafter"/>
</dbReference>
<dbReference type="RefSeq" id="WP_015709147.1">
    <property type="nucleotide sequence ID" value="NC_015578.1"/>
</dbReference>
<protein>
    <submittedName>
        <fullName evidence="3">DNA-directed DNA polymerase</fullName>
    </submittedName>
</protein>
<evidence type="ECO:0000313" key="4">
    <source>
        <dbReference type="Proteomes" id="UP000009223"/>
    </source>
</evidence>
<dbReference type="Pfam" id="PF00817">
    <property type="entry name" value="IMS"/>
    <property type="match status" value="1"/>
</dbReference>
<dbReference type="InterPro" id="IPR017961">
    <property type="entry name" value="DNA_pol_Y-fam_little_finger"/>
</dbReference>
<dbReference type="GO" id="GO:0005829">
    <property type="term" value="C:cytosol"/>
    <property type="evidence" value="ECO:0007669"/>
    <property type="project" value="TreeGrafter"/>
</dbReference>
<evidence type="ECO:0000256" key="1">
    <source>
        <dbReference type="ARBA" id="ARBA00010945"/>
    </source>
</evidence>
<dbReference type="InterPro" id="IPR001126">
    <property type="entry name" value="UmuC"/>
</dbReference>
<feature type="domain" description="UmuC" evidence="2">
    <location>
        <begin position="8"/>
        <end position="189"/>
    </location>
</feature>
<reference evidence="3 4" key="2">
    <citation type="journal article" date="2011" name="ISME J.">
        <title>RNA-seq reveals cooperative metabolic interactions between two termite-gut spirochete species in co-culture.</title>
        <authorList>
            <person name="Rosenthal A.Z."/>
            <person name="Matson E.G."/>
            <person name="Eldar A."/>
            <person name="Leadbetter J.R."/>
        </authorList>
    </citation>
    <scope>NUCLEOTIDE SEQUENCE [LARGE SCALE GENOMIC DNA]</scope>
    <source>
        <strain evidence="4">ATCC BAA-887 / DSM 12427 / ZAS-2</strain>
    </source>
</reference>
<name>F5YI88_TREPZ</name>
<dbReference type="KEGG" id="tpi:TREPR_0903"/>
<keyword evidence="3" id="KW-0548">Nucleotidyltransferase</keyword>
<dbReference type="PANTHER" id="PTHR11076">
    <property type="entry name" value="DNA REPAIR POLYMERASE UMUC / TRANSFERASE FAMILY MEMBER"/>
    <property type="match status" value="1"/>
</dbReference>
<accession>F5YI88</accession>
<dbReference type="PANTHER" id="PTHR11076:SF33">
    <property type="entry name" value="DNA POLYMERASE KAPPA"/>
    <property type="match status" value="1"/>
</dbReference>
<dbReference type="GO" id="GO:0003684">
    <property type="term" value="F:damaged DNA binding"/>
    <property type="evidence" value="ECO:0007669"/>
    <property type="project" value="InterPro"/>
</dbReference>
<comment type="similarity">
    <text evidence="1">Belongs to the DNA polymerase type-Y family.</text>
</comment>
<dbReference type="InterPro" id="IPR043502">
    <property type="entry name" value="DNA/RNA_pol_sf"/>
</dbReference>
<dbReference type="AlphaFoldDB" id="F5YI88"/>
<dbReference type="GO" id="GO:0003887">
    <property type="term" value="F:DNA-directed DNA polymerase activity"/>
    <property type="evidence" value="ECO:0007669"/>
    <property type="project" value="UniProtKB-KW"/>
</dbReference>
<dbReference type="PROSITE" id="PS50173">
    <property type="entry name" value="UMUC"/>
    <property type="match status" value="1"/>
</dbReference>
<reference evidence="4" key="1">
    <citation type="submission" date="2009-12" db="EMBL/GenBank/DDBJ databases">
        <title>Complete sequence of Treponema primitia strain ZAS-2.</title>
        <authorList>
            <person name="Tetu S.G."/>
            <person name="Matson E."/>
            <person name="Ren Q."/>
            <person name="Seshadri R."/>
            <person name="Elbourne L."/>
            <person name="Hassan K.A."/>
            <person name="Durkin A."/>
            <person name="Radune D."/>
            <person name="Mohamoud Y."/>
            <person name="Shay R."/>
            <person name="Jin S."/>
            <person name="Zhang X."/>
            <person name="Lucey K."/>
            <person name="Ballor N.R."/>
            <person name="Ottesen E."/>
            <person name="Rosenthal R."/>
            <person name="Allen A."/>
            <person name="Leadbetter J.R."/>
            <person name="Paulsen I.T."/>
        </authorList>
    </citation>
    <scope>NUCLEOTIDE SEQUENCE [LARGE SCALE GENOMIC DNA]</scope>
    <source>
        <strain evidence="4">ATCC BAA-887 / DSM 12427 / ZAS-2</strain>
    </source>
</reference>
<evidence type="ECO:0000259" key="2">
    <source>
        <dbReference type="PROSITE" id="PS50173"/>
    </source>
</evidence>